<feature type="domain" description="Aminotransferase class I/classII large" evidence="5">
    <location>
        <begin position="110"/>
        <end position="460"/>
    </location>
</feature>
<reference evidence="6 7" key="1">
    <citation type="journal article" date="2024" name="G3 (Bethesda)">
        <title>Genome assembly of Hibiscus sabdariffa L. provides insights into metabolisms of medicinal natural products.</title>
        <authorList>
            <person name="Kim T."/>
        </authorList>
    </citation>
    <scope>NUCLEOTIDE SEQUENCE [LARGE SCALE GENOMIC DNA]</scope>
    <source>
        <strain evidence="6">TK-2024</strain>
        <tissue evidence="6">Old leaves</tissue>
    </source>
</reference>
<dbReference type="InterPro" id="IPR050087">
    <property type="entry name" value="AON_synthase_class-II"/>
</dbReference>
<keyword evidence="3" id="KW-0808">Transferase</keyword>
<dbReference type="InterPro" id="IPR015421">
    <property type="entry name" value="PyrdxlP-dep_Trfase_major"/>
</dbReference>
<protein>
    <recommendedName>
        <fullName evidence="5">Aminotransferase class I/classII large domain-containing protein</fullName>
    </recommendedName>
</protein>
<evidence type="ECO:0000256" key="1">
    <source>
        <dbReference type="ARBA" id="ARBA00001933"/>
    </source>
</evidence>
<evidence type="ECO:0000313" key="7">
    <source>
        <dbReference type="Proteomes" id="UP001396334"/>
    </source>
</evidence>
<sequence length="481" mass="52956">MELMGKNSSWDLWVEESLKTLESKNIYMPLKPMNLSVSGQQYEDKYEAPTKFQEDEYQTFDGIQPWDRLAVQISMPQSFIQQLLSAVDFTTKNERDELEKLSSKEQQFKKLTLFAGNDFLGLSRHPTIAKATAKAAMEQGTGPRGSPLICGYTNYHIALESILAKLKKKEACVVCSSGYVANMSLLSAIGSVTTLLSAGPAKEEKTAIFSDQFNHASIIDGLTIAQRLGGVELFVYQHNDMSHLDALLTNCKMKRKVVVTDSLFSMDGDFAPVVELARLRKKHGFLLVLDDAHGSFVWGKNGGGVAEEFNCENDVDICVGTLSKGASCVGGFIACSKTWKQLIQIMGRSYAFSTAAPVPLAAASYASVMVARKESWRRIEIRKRMQEFQALTGIPVTTQIACVIIGDPDKTRRASQELLESGFFVVPILGPPTVPLNTARLRVTLTAVHTTEDVKKLATIISKYVRLQIPSSDTSSLSARL</sequence>
<comment type="similarity">
    <text evidence="2">Belongs to the class-II pyridoxal-phosphate-dependent aminotransferase family. BioF subfamily.</text>
</comment>
<name>A0ABR2A9R1_9ROSI</name>
<evidence type="ECO:0000256" key="3">
    <source>
        <dbReference type="ARBA" id="ARBA00022679"/>
    </source>
</evidence>
<dbReference type="EMBL" id="JBBPBN010000308">
    <property type="protein sequence ID" value="KAK8489536.1"/>
    <property type="molecule type" value="Genomic_DNA"/>
</dbReference>
<dbReference type="Pfam" id="PF00155">
    <property type="entry name" value="Aminotran_1_2"/>
    <property type="match status" value="1"/>
</dbReference>
<dbReference type="InterPro" id="IPR015422">
    <property type="entry name" value="PyrdxlP-dep_Trfase_small"/>
</dbReference>
<comment type="caution">
    <text evidence="6">The sequence shown here is derived from an EMBL/GenBank/DDBJ whole genome shotgun (WGS) entry which is preliminary data.</text>
</comment>
<proteinExistence type="inferred from homology"/>
<evidence type="ECO:0000259" key="5">
    <source>
        <dbReference type="Pfam" id="PF00155"/>
    </source>
</evidence>
<gene>
    <name evidence="6" type="ORF">V6N11_066324</name>
</gene>
<keyword evidence="7" id="KW-1185">Reference proteome</keyword>
<evidence type="ECO:0000313" key="6">
    <source>
        <dbReference type="EMBL" id="KAK8489536.1"/>
    </source>
</evidence>
<dbReference type="PANTHER" id="PTHR13693">
    <property type="entry name" value="CLASS II AMINOTRANSFERASE/8-AMINO-7-OXONONANOATE SYNTHASE"/>
    <property type="match status" value="1"/>
</dbReference>
<evidence type="ECO:0000256" key="4">
    <source>
        <dbReference type="ARBA" id="ARBA00022898"/>
    </source>
</evidence>
<dbReference type="InterPro" id="IPR015424">
    <property type="entry name" value="PyrdxlP-dep_Trfase"/>
</dbReference>
<dbReference type="Proteomes" id="UP001396334">
    <property type="component" value="Unassembled WGS sequence"/>
</dbReference>
<evidence type="ECO:0000256" key="2">
    <source>
        <dbReference type="ARBA" id="ARBA00010008"/>
    </source>
</evidence>
<dbReference type="PANTHER" id="PTHR13693:SF77">
    <property type="entry name" value="8-AMINO-7-OXONONANOATE SYNTHASE"/>
    <property type="match status" value="1"/>
</dbReference>
<dbReference type="Gene3D" id="3.90.1150.10">
    <property type="entry name" value="Aspartate Aminotransferase, domain 1"/>
    <property type="match status" value="1"/>
</dbReference>
<keyword evidence="4" id="KW-0663">Pyridoxal phosphate</keyword>
<accession>A0ABR2A9R1</accession>
<dbReference type="Gene3D" id="3.40.640.10">
    <property type="entry name" value="Type I PLP-dependent aspartate aminotransferase-like (Major domain)"/>
    <property type="match status" value="1"/>
</dbReference>
<dbReference type="SUPFAM" id="SSF53383">
    <property type="entry name" value="PLP-dependent transferases"/>
    <property type="match status" value="1"/>
</dbReference>
<comment type="cofactor">
    <cofactor evidence="1">
        <name>pyridoxal 5'-phosphate</name>
        <dbReference type="ChEBI" id="CHEBI:597326"/>
    </cofactor>
</comment>
<dbReference type="InterPro" id="IPR004839">
    <property type="entry name" value="Aminotransferase_I/II_large"/>
</dbReference>
<organism evidence="6 7">
    <name type="scientific">Hibiscus sabdariffa</name>
    <name type="common">roselle</name>
    <dbReference type="NCBI Taxonomy" id="183260"/>
    <lineage>
        <taxon>Eukaryota</taxon>
        <taxon>Viridiplantae</taxon>
        <taxon>Streptophyta</taxon>
        <taxon>Embryophyta</taxon>
        <taxon>Tracheophyta</taxon>
        <taxon>Spermatophyta</taxon>
        <taxon>Magnoliopsida</taxon>
        <taxon>eudicotyledons</taxon>
        <taxon>Gunneridae</taxon>
        <taxon>Pentapetalae</taxon>
        <taxon>rosids</taxon>
        <taxon>malvids</taxon>
        <taxon>Malvales</taxon>
        <taxon>Malvaceae</taxon>
        <taxon>Malvoideae</taxon>
        <taxon>Hibiscus</taxon>
    </lineage>
</organism>